<feature type="compositionally biased region" description="Acidic residues" evidence="1">
    <location>
        <begin position="265"/>
        <end position="276"/>
    </location>
</feature>
<name>A0A6B0SQY8_9EURY</name>
<dbReference type="AlphaFoldDB" id="A0A6B0SQY8"/>
<evidence type="ECO:0000313" key="2">
    <source>
        <dbReference type="EMBL" id="MXR21983.1"/>
    </source>
</evidence>
<dbReference type="Proteomes" id="UP000471521">
    <property type="component" value="Unassembled WGS sequence"/>
</dbReference>
<dbReference type="EMBL" id="WUUU01000181">
    <property type="protein sequence ID" value="MXR21983.1"/>
    <property type="molecule type" value="Genomic_DNA"/>
</dbReference>
<feature type="compositionally biased region" description="Gly residues" evidence="1">
    <location>
        <begin position="363"/>
        <end position="377"/>
    </location>
</feature>
<accession>A0A6B0SQY8</accession>
<comment type="caution">
    <text evidence="2">The sequence shown here is derived from an EMBL/GenBank/DDBJ whole genome shotgun (WGS) entry which is preliminary data.</text>
</comment>
<keyword evidence="3" id="KW-1185">Reference proteome</keyword>
<feature type="compositionally biased region" description="Basic and acidic residues" evidence="1">
    <location>
        <begin position="255"/>
        <end position="264"/>
    </location>
</feature>
<proteinExistence type="predicted"/>
<feature type="compositionally biased region" description="Polar residues" evidence="1">
    <location>
        <begin position="239"/>
        <end position="249"/>
    </location>
</feature>
<sequence length="377" mass="39929">MQRTQRRRAHATRRAFLGSLGLAAAGLGAASQSSAATDTASGPDSTGQFVVEQGDQCVPVVPLSGDVPVEERYGWAVEGADFSATGLVDLQRPDTSILFLYDGPSGLSLVVVHEKYGDGTDGGSATFEFAGLPPDGEWVVRDDYYDGESNFDQWTRDGTEATVDWTWADSRTDGGAFRGLGTDPDLEIRIDPSYNDEAALSGEYYDGELTDWEVLSESADGPTRTALALDEPVVVRRGTCSNDGTSGNADDSEDSDRTTERSDDSEGSDGDADDESVGERQDTAGSDSADEDAEGDREDDDHPGKGMGHVRGRGKGHENGQGKGHERHGDDRDDESEQKRGGEDEGNGRGKNRGRGNGRWKGKNPGSGHGNGGGRSG</sequence>
<gene>
    <name evidence="2" type="ORF">GRX66_15765</name>
</gene>
<dbReference type="OrthoDB" id="103676at2157"/>
<reference evidence="2 3" key="1">
    <citation type="submission" date="2019-12" db="EMBL/GenBank/DDBJ databases">
        <title>Isolation and characterization of three novel carbon monoxide-oxidizing members of Halobacteria from salione crusts and soils.</title>
        <authorList>
            <person name="Myers M.R."/>
            <person name="King G.M."/>
        </authorList>
    </citation>
    <scope>NUCLEOTIDE SEQUENCE [LARGE SCALE GENOMIC DNA]</scope>
    <source>
        <strain evidence="2 3">PCN9</strain>
    </source>
</reference>
<dbReference type="RefSeq" id="WP_159527389.1">
    <property type="nucleotide sequence ID" value="NZ_WUUU01000181.1"/>
</dbReference>
<feature type="region of interest" description="Disordered" evidence="1">
    <location>
        <begin position="237"/>
        <end position="377"/>
    </location>
</feature>
<feature type="compositionally biased region" description="Acidic residues" evidence="1">
    <location>
        <begin position="288"/>
        <end position="301"/>
    </location>
</feature>
<evidence type="ECO:0000256" key="1">
    <source>
        <dbReference type="SAM" id="MobiDB-lite"/>
    </source>
</evidence>
<protein>
    <recommendedName>
        <fullName evidence="4">Cell surface glycoprotein related protein</fullName>
    </recommendedName>
</protein>
<dbReference type="InterPro" id="IPR006311">
    <property type="entry name" value="TAT_signal"/>
</dbReference>
<feature type="compositionally biased region" description="Basic residues" evidence="1">
    <location>
        <begin position="350"/>
        <end position="362"/>
    </location>
</feature>
<organism evidence="2 3">
    <name type="scientific">Halobacterium bonnevillei</name>
    <dbReference type="NCBI Taxonomy" id="2692200"/>
    <lineage>
        <taxon>Archaea</taxon>
        <taxon>Methanobacteriati</taxon>
        <taxon>Methanobacteriota</taxon>
        <taxon>Stenosarchaea group</taxon>
        <taxon>Halobacteria</taxon>
        <taxon>Halobacteriales</taxon>
        <taxon>Halobacteriaceae</taxon>
        <taxon>Halobacterium</taxon>
    </lineage>
</organism>
<dbReference type="PROSITE" id="PS51318">
    <property type="entry name" value="TAT"/>
    <property type="match status" value="1"/>
</dbReference>
<evidence type="ECO:0000313" key="3">
    <source>
        <dbReference type="Proteomes" id="UP000471521"/>
    </source>
</evidence>
<feature type="compositionally biased region" description="Basic and acidic residues" evidence="1">
    <location>
        <begin position="315"/>
        <end position="348"/>
    </location>
</feature>
<evidence type="ECO:0008006" key="4">
    <source>
        <dbReference type="Google" id="ProtNLM"/>
    </source>
</evidence>